<dbReference type="Pfam" id="PF00651">
    <property type="entry name" value="BTB"/>
    <property type="match status" value="1"/>
</dbReference>
<feature type="domain" description="BTB" evidence="1">
    <location>
        <begin position="212"/>
        <end position="280"/>
    </location>
</feature>
<protein>
    <submittedName>
        <fullName evidence="3">Kruppel-like zinc finger protein</fullName>
    </submittedName>
</protein>
<dbReference type="PROSITE" id="PS50097">
    <property type="entry name" value="BTB"/>
    <property type="match status" value="1"/>
</dbReference>
<dbReference type="Gene3D" id="2.60.210.10">
    <property type="entry name" value="Apoptosis, Tumor Necrosis Factor Receptor Associated Protein 2, Chain A"/>
    <property type="match status" value="1"/>
</dbReference>
<keyword evidence="4" id="KW-1185">Reference proteome</keyword>
<evidence type="ECO:0000313" key="4">
    <source>
        <dbReference type="Proteomes" id="UP000288716"/>
    </source>
</evidence>
<dbReference type="SMART" id="SM00225">
    <property type="entry name" value="BTB"/>
    <property type="match status" value="1"/>
</dbReference>
<sequence length="379" mass="42997">MAKYQKVTSFIPSTNKQQFYPLSKSVTDIPITKFNHMWTIKSFSIIPTDVEFICCPNFSPPSSKDKWFMKLRPKSVDESTGNEYIGIHLFLRSCEDKNKHQVRAKYVISVLDAEGDRRFTGECSKPEGRIFKAGTEGHGYKLLAPRDVLLSAAHNMLGPEDTLQVLCEITVFGEINSTLIPMLDTNLYTEKEFEEGSIASDFSVLSSSPEGSDTIVETKDGVQLKAHKLVLKTRSKVFEAMFEHETKEKAENRIVIPDFDTPVIKEMINFIYSDTVDDTKLSEIAGDLLLAADKYDLPKLKKICEQYLAANTIKSENSGYLLTLSDSCNCVKLKEKVMDFIINNPSKICESEEWETQVGKRPYLYKEAFQALIKKQRTN</sequence>
<proteinExistence type="predicted"/>
<dbReference type="GO" id="GO:0030163">
    <property type="term" value="P:protein catabolic process"/>
    <property type="evidence" value="ECO:0007669"/>
    <property type="project" value="UniProtKB-ARBA"/>
</dbReference>
<dbReference type="InterPro" id="IPR011333">
    <property type="entry name" value="SKP1/BTB/POZ_sf"/>
</dbReference>
<dbReference type="AlphaFoldDB" id="A0A443SA25"/>
<dbReference type="PANTHER" id="PTHR24413">
    <property type="entry name" value="SPECKLE-TYPE POZ PROTEIN"/>
    <property type="match status" value="1"/>
</dbReference>
<reference evidence="3 4" key="1">
    <citation type="journal article" date="2018" name="Gigascience">
        <title>Genomes of trombidid mites reveal novel predicted allergens and laterally-transferred genes associated with secondary metabolism.</title>
        <authorList>
            <person name="Dong X."/>
            <person name="Chaisiri K."/>
            <person name="Xia D."/>
            <person name="Armstrong S.D."/>
            <person name="Fang Y."/>
            <person name="Donnelly M.J."/>
            <person name="Kadowaki T."/>
            <person name="McGarry J.W."/>
            <person name="Darby A.C."/>
            <person name="Makepeace B.L."/>
        </authorList>
    </citation>
    <scope>NUCLEOTIDE SEQUENCE [LARGE SCALE GENOMIC DNA]</scope>
    <source>
        <strain evidence="3">UoL-UT</strain>
    </source>
</reference>
<gene>
    <name evidence="3" type="ORF">B4U80_10280</name>
</gene>
<organism evidence="3 4">
    <name type="scientific">Leptotrombidium deliense</name>
    <dbReference type="NCBI Taxonomy" id="299467"/>
    <lineage>
        <taxon>Eukaryota</taxon>
        <taxon>Metazoa</taxon>
        <taxon>Ecdysozoa</taxon>
        <taxon>Arthropoda</taxon>
        <taxon>Chelicerata</taxon>
        <taxon>Arachnida</taxon>
        <taxon>Acari</taxon>
        <taxon>Acariformes</taxon>
        <taxon>Trombidiformes</taxon>
        <taxon>Prostigmata</taxon>
        <taxon>Anystina</taxon>
        <taxon>Parasitengona</taxon>
        <taxon>Trombiculoidea</taxon>
        <taxon>Trombiculidae</taxon>
        <taxon>Leptotrombidium</taxon>
    </lineage>
</organism>
<dbReference type="InterPro" id="IPR000210">
    <property type="entry name" value="BTB/POZ_dom"/>
</dbReference>
<dbReference type="PROSITE" id="PS50144">
    <property type="entry name" value="MATH"/>
    <property type="match status" value="1"/>
</dbReference>
<evidence type="ECO:0000259" key="2">
    <source>
        <dbReference type="PROSITE" id="PS50144"/>
    </source>
</evidence>
<evidence type="ECO:0000259" key="1">
    <source>
        <dbReference type="PROSITE" id="PS50097"/>
    </source>
</evidence>
<dbReference type="EMBL" id="NCKV01004948">
    <property type="protein sequence ID" value="RWS24381.1"/>
    <property type="molecule type" value="Genomic_DNA"/>
</dbReference>
<dbReference type="Proteomes" id="UP000288716">
    <property type="component" value="Unassembled WGS sequence"/>
</dbReference>
<feature type="domain" description="MATH" evidence="2">
    <location>
        <begin position="33"/>
        <end position="169"/>
    </location>
</feature>
<comment type="caution">
    <text evidence="3">The sequence shown here is derived from an EMBL/GenBank/DDBJ whole genome shotgun (WGS) entry which is preliminary data.</text>
</comment>
<dbReference type="Pfam" id="PF22486">
    <property type="entry name" value="MATH_2"/>
    <property type="match status" value="1"/>
</dbReference>
<dbReference type="InterPro" id="IPR002083">
    <property type="entry name" value="MATH/TRAF_dom"/>
</dbReference>
<dbReference type="VEuPathDB" id="VectorBase:LDEU007658"/>
<dbReference type="OrthoDB" id="6478546at2759"/>
<dbReference type="InterPro" id="IPR008974">
    <property type="entry name" value="TRAF-like"/>
</dbReference>
<dbReference type="Gene3D" id="1.25.40.420">
    <property type="match status" value="1"/>
</dbReference>
<dbReference type="SUPFAM" id="SSF54695">
    <property type="entry name" value="POZ domain"/>
    <property type="match status" value="1"/>
</dbReference>
<name>A0A443SA25_9ACAR</name>
<dbReference type="SUPFAM" id="SSF49599">
    <property type="entry name" value="TRAF domain-like"/>
    <property type="match status" value="1"/>
</dbReference>
<dbReference type="STRING" id="299467.A0A443SA25"/>
<accession>A0A443SA25</accession>
<evidence type="ECO:0000313" key="3">
    <source>
        <dbReference type="EMBL" id="RWS24381.1"/>
    </source>
</evidence>
<dbReference type="Gene3D" id="3.30.710.10">
    <property type="entry name" value="Potassium Channel Kv1.1, Chain A"/>
    <property type="match status" value="1"/>
</dbReference>